<comment type="subcellular location">
    <subcellularLocation>
        <location evidence="2">Cell membrane</location>
    </subcellularLocation>
    <subcellularLocation>
        <location evidence="1">Membrane</location>
        <topology evidence="1">Single-pass membrane protein</topology>
    </subcellularLocation>
</comment>
<reference evidence="12" key="1">
    <citation type="journal article" date="2019" name="Int. J. Syst. Evol. Microbiol.">
        <title>The Global Catalogue of Microorganisms (GCM) 10K type strain sequencing project: providing services to taxonomists for standard genome sequencing and annotation.</title>
        <authorList>
            <consortium name="The Broad Institute Genomics Platform"/>
            <consortium name="The Broad Institute Genome Sequencing Center for Infectious Disease"/>
            <person name="Wu L."/>
            <person name="Ma J."/>
        </authorList>
    </citation>
    <scope>NUCLEOTIDE SEQUENCE [LARGE SCALE GENOMIC DNA]</scope>
    <source>
        <strain evidence="12">KCTC 52232</strain>
    </source>
</reference>
<evidence type="ECO:0000256" key="6">
    <source>
        <dbReference type="ARBA" id="ARBA00023136"/>
    </source>
</evidence>
<feature type="transmembrane region" description="Helical" evidence="9">
    <location>
        <begin position="105"/>
        <end position="127"/>
    </location>
</feature>
<evidence type="ECO:0000256" key="9">
    <source>
        <dbReference type="SAM" id="Phobius"/>
    </source>
</evidence>
<name>A0ABW5XNF1_9SPHI</name>
<dbReference type="Proteomes" id="UP001597601">
    <property type="component" value="Unassembled WGS sequence"/>
</dbReference>
<keyword evidence="6 9" id="KW-0472">Membrane</keyword>
<feature type="domain" description="Anti-sigma K factor RskA C-terminal" evidence="10">
    <location>
        <begin position="110"/>
        <end position="264"/>
    </location>
</feature>
<evidence type="ECO:0000313" key="11">
    <source>
        <dbReference type="EMBL" id="MFD2864559.1"/>
    </source>
</evidence>
<keyword evidence="3" id="KW-1003">Cell membrane</keyword>
<dbReference type="InterPro" id="IPR018764">
    <property type="entry name" value="RskA_C"/>
</dbReference>
<protein>
    <recommendedName>
        <fullName evidence="8">Regulator of SigK</fullName>
    </recommendedName>
    <alternativeName>
        <fullName evidence="7">Sigma-K anti-sigma factor RskA</fullName>
    </alternativeName>
</protein>
<gene>
    <name evidence="11" type="ORF">ACFSYC_07630</name>
</gene>
<dbReference type="PANTHER" id="PTHR37461:SF1">
    <property type="entry name" value="ANTI-SIGMA-K FACTOR RSKA"/>
    <property type="match status" value="1"/>
</dbReference>
<evidence type="ECO:0000256" key="1">
    <source>
        <dbReference type="ARBA" id="ARBA00004167"/>
    </source>
</evidence>
<keyword evidence="12" id="KW-1185">Reference proteome</keyword>
<dbReference type="InterPro" id="IPR041916">
    <property type="entry name" value="Anti_sigma_zinc_sf"/>
</dbReference>
<evidence type="ECO:0000256" key="2">
    <source>
        <dbReference type="ARBA" id="ARBA00004236"/>
    </source>
</evidence>
<accession>A0ABW5XNF1</accession>
<evidence type="ECO:0000259" key="10">
    <source>
        <dbReference type="Pfam" id="PF10099"/>
    </source>
</evidence>
<evidence type="ECO:0000256" key="7">
    <source>
        <dbReference type="ARBA" id="ARBA00029829"/>
    </source>
</evidence>
<evidence type="ECO:0000256" key="4">
    <source>
        <dbReference type="ARBA" id="ARBA00022692"/>
    </source>
</evidence>
<dbReference type="Gene3D" id="1.10.10.1320">
    <property type="entry name" value="Anti-sigma factor, zinc-finger domain"/>
    <property type="match status" value="1"/>
</dbReference>
<dbReference type="EMBL" id="JBHUON010000007">
    <property type="protein sequence ID" value="MFD2864559.1"/>
    <property type="molecule type" value="Genomic_DNA"/>
</dbReference>
<evidence type="ECO:0000256" key="3">
    <source>
        <dbReference type="ARBA" id="ARBA00022475"/>
    </source>
</evidence>
<comment type="caution">
    <text evidence="11">The sequence shown here is derived from an EMBL/GenBank/DDBJ whole genome shotgun (WGS) entry which is preliminary data.</text>
</comment>
<keyword evidence="5 9" id="KW-1133">Transmembrane helix</keyword>
<proteinExistence type="predicted"/>
<evidence type="ECO:0000256" key="8">
    <source>
        <dbReference type="ARBA" id="ARBA00030803"/>
    </source>
</evidence>
<dbReference type="InterPro" id="IPR051474">
    <property type="entry name" value="Anti-sigma-K/W_factor"/>
</dbReference>
<keyword evidence="4 9" id="KW-0812">Transmembrane</keyword>
<dbReference type="Pfam" id="PF10099">
    <property type="entry name" value="RskA_C"/>
    <property type="match status" value="1"/>
</dbReference>
<evidence type="ECO:0000256" key="5">
    <source>
        <dbReference type="ARBA" id="ARBA00022989"/>
    </source>
</evidence>
<dbReference type="PANTHER" id="PTHR37461">
    <property type="entry name" value="ANTI-SIGMA-K FACTOR RSKA"/>
    <property type="match status" value="1"/>
</dbReference>
<evidence type="ECO:0000313" key="12">
    <source>
        <dbReference type="Proteomes" id="UP001597601"/>
    </source>
</evidence>
<sequence>MEDVKAFIESGILELYVLGDITAAEREQVEAMVQEHPAVKAELNEVEKALEMYASVNAMEPSAHQRTKILNSLVTNLADDNTFKTKNTEATVVELPLAASNTTNFYKYAFAASVALLLGSIVAIYGLNNKLEEKDAALVAASLQNQKFSKTVDYMDNELGVFRDSSYKVIRLKGTDNLPTGSLLVAWSPAKQKVMIDLKSLDMPVNDKDHQYQLWALVNGKPVDLGVFDKIAGDTVTMQEMKSIASAQAFAVTREPRGGSVNPTMSEMMIIGQFETPATKNL</sequence>
<organism evidence="11 12">
    <name type="scientific">Mucilaginibacter antarcticus</name>
    <dbReference type="NCBI Taxonomy" id="1855725"/>
    <lineage>
        <taxon>Bacteria</taxon>
        <taxon>Pseudomonadati</taxon>
        <taxon>Bacteroidota</taxon>
        <taxon>Sphingobacteriia</taxon>
        <taxon>Sphingobacteriales</taxon>
        <taxon>Sphingobacteriaceae</taxon>
        <taxon>Mucilaginibacter</taxon>
    </lineage>
</organism>